<keyword evidence="6" id="KW-1185">Reference proteome</keyword>
<evidence type="ECO:0000313" key="5">
    <source>
        <dbReference type="EMBL" id="EJU01383.1"/>
    </source>
</evidence>
<evidence type="ECO:0000256" key="1">
    <source>
        <dbReference type="ARBA" id="ARBA00006328"/>
    </source>
</evidence>
<dbReference type="InterPro" id="IPR036291">
    <property type="entry name" value="NAD(P)-bd_dom_sf"/>
</dbReference>
<dbReference type="GO" id="GO:0005634">
    <property type="term" value="C:nucleus"/>
    <property type="evidence" value="ECO:0007669"/>
    <property type="project" value="TreeGrafter"/>
</dbReference>
<dbReference type="RefSeq" id="XP_040628280.1">
    <property type="nucleotide sequence ID" value="XM_040776897.1"/>
</dbReference>
<dbReference type="Gene3D" id="3.40.50.720">
    <property type="entry name" value="NAD(P)-binding Rossmann-like Domain"/>
    <property type="match status" value="1"/>
</dbReference>
<evidence type="ECO:0000256" key="3">
    <source>
        <dbReference type="ARBA" id="ARBA00023002"/>
    </source>
</evidence>
<evidence type="ECO:0000256" key="2">
    <source>
        <dbReference type="ARBA" id="ARBA00022857"/>
    </source>
</evidence>
<organism evidence="5 6">
    <name type="scientific">Dacryopinax primogenitus (strain DJM 731)</name>
    <name type="common">Brown rot fungus</name>
    <dbReference type="NCBI Taxonomy" id="1858805"/>
    <lineage>
        <taxon>Eukaryota</taxon>
        <taxon>Fungi</taxon>
        <taxon>Dikarya</taxon>
        <taxon>Basidiomycota</taxon>
        <taxon>Agaricomycotina</taxon>
        <taxon>Dacrymycetes</taxon>
        <taxon>Dacrymycetales</taxon>
        <taxon>Dacrymycetaceae</taxon>
        <taxon>Dacryopinax</taxon>
    </lineage>
</organism>
<proteinExistence type="inferred from homology"/>
<name>M5GBK2_DACPD</name>
<dbReference type="SUPFAM" id="SSF51735">
    <property type="entry name" value="NAD(P)-binding Rossmann-fold domains"/>
    <property type="match status" value="1"/>
</dbReference>
<dbReference type="OMA" id="KQYSIRA"/>
<dbReference type="AlphaFoldDB" id="M5GBK2"/>
<dbReference type="PANTHER" id="PTHR42748">
    <property type="entry name" value="NITROGEN METABOLITE REPRESSION PROTEIN NMRA FAMILY MEMBER"/>
    <property type="match status" value="1"/>
</dbReference>
<sequence length="308" mass="33415">MSDKKLVVVLGATGLQGGSVISALLSSPSYAVRGVTRDPSSSAALSLSGKGVHMVAGDLSSPSSLLSAFQGAWAVFGVTLPFTAVPELVQGKNIVDACRAVSVQVLVWSSLSEAKKVSGGKYTKVKHWDEKAEVDEYIKSVQQEAIILQTGGFVENLHNMPLIRSCSQAPGAYIVIWPVVRPATQLPLSYIGPDFGPCVIRALEVWEAGGEGRENLTRAPIPVCSFTMSVEQMIDVLRKVTGTEIRYTRPTQMPTEELQEMMLLVDDGLNFPNVPFPTELFVELGVKFHTFEDYVKDELVPKMENGEL</sequence>
<dbReference type="Pfam" id="PF05368">
    <property type="entry name" value="NmrA"/>
    <property type="match status" value="1"/>
</dbReference>
<dbReference type="InterPro" id="IPR008030">
    <property type="entry name" value="NmrA-like"/>
</dbReference>
<evidence type="ECO:0000313" key="6">
    <source>
        <dbReference type="Proteomes" id="UP000030653"/>
    </source>
</evidence>
<dbReference type="InterPro" id="IPR051164">
    <property type="entry name" value="NmrA-like_oxidored"/>
</dbReference>
<dbReference type="OrthoDB" id="300709at2759"/>
<dbReference type="Proteomes" id="UP000030653">
    <property type="component" value="Unassembled WGS sequence"/>
</dbReference>
<dbReference type="GO" id="GO:0016491">
    <property type="term" value="F:oxidoreductase activity"/>
    <property type="evidence" value="ECO:0007669"/>
    <property type="project" value="UniProtKB-KW"/>
</dbReference>
<dbReference type="HOGENOM" id="CLU_007383_8_2_1"/>
<dbReference type="PANTHER" id="PTHR42748:SF30">
    <property type="entry name" value="NMRA-LIKE DOMAIN-CONTAINING PROTEIN"/>
    <property type="match status" value="1"/>
</dbReference>
<comment type="similarity">
    <text evidence="1">Belongs to the NmrA-type oxidoreductase family.</text>
</comment>
<evidence type="ECO:0000259" key="4">
    <source>
        <dbReference type="Pfam" id="PF05368"/>
    </source>
</evidence>
<reference evidence="5 6" key="1">
    <citation type="journal article" date="2012" name="Science">
        <title>The Paleozoic origin of enzymatic lignin decomposition reconstructed from 31 fungal genomes.</title>
        <authorList>
            <person name="Floudas D."/>
            <person name="Binder M."/>
            <person name="Riley R."/>
            <person name="Barry K."/>
            <person name="Blanchette R.A."/>
            <person name="Henrissat B."/>
            <person name="Martinez A.T."/>
            <person name="Otillar R."/>
            <person name="Spatafora J.W."/>
            <person name="Yadav J.S."/>
            <person name="Aerts A."/>
            <person name="Benoit I."/>
            <person name="Boyd A."/>
            <person name="Carlson A."/>
            <person name="Copeland A."/>
            <person name="Coutinho P.M."/>
            <person name="de Vries R.P."/>
            <person name="Ferreira P."/>
            <person name="Findley K."/>
            <person name="Foster B."/>
            <person name="Gaskell J."/>
            <person name="Glotzer D."/>
            <person name="Gorecki P."/>
            <person name="Heitman J."/>
            <person name="Hesse C."/>
            <person name="Hori C."/>
            <person name="Igarashi K."/>
            <person name="Jurgens J.A."/>
            <person name="Kallen N."/>
            <person name="Kersten P."/>
            <person name="Kohler A."/>
            <person name="Kuees U."/>
            <person name="Kumar T.K.A."/>
            <person name="Kuo A."/>
            <person name="LaButti K."/>
            <person name="Larrondo L.F."/>
            <person name="Lindquist E."/>
            <person name="Ling A."/>
            <person name="Lombard V."/>
            <person name="Lucas S."/>
            <person name="Lundell T."/>
            <person name="Martin R."/>
            <person name="McLaughlin D.J."/>
            <person name="Morgenstern I."/>
            <person name="Morin E."/>
            <person name="Murat C."/>
            <person name="Nagy L.G."/>
            <person name="Nolan M."/>
            <person name="Ohm R.A."/>
            <person name="Patyshakuliyeva A."/>
            <person name="Rokas A."/>
            <person name="Ruiz-Duenas F.J."/>
            <person name="Sabat G."/>
            <person name="Salamov A."/>
            <person name="Samejima M."/>
            <person name="Schmutz J."/>
            <person name="Slot J.C."/>
            <person name="St John F."/>
            <person name="Stenlid J."/>
            <person name="Sun H."/>
            <person name="Sun S."/>
            <person name="Syed K."/>
            <person name="Tsang A."/>
            <person name="Wiebenga A."/>
            <person name="Young D."/>
            <person name="Pisabarro A."/>
            <person name="Eastwood D.C."/>
            <person name="Martin F."/>
            <person name="Cullen D."/>
            <person name="Grigoriev I.V."/>
            <person name="Hibbett D.S."/>
        </authorList>
    </citation>
    <scope>NUCLEOTIDE SEQUENCE [LARGE SCALE GENOMIC DNA]</scope>
    <source>
        <strain evidence="5 6">DJM-731 SS1</strain>
    </source>
</reference>
<dbReference type="Gene3D" id="3.90.25.10">
    <property type="entry name" value="UDP-galactose 4-epimerase, domain 1"/>
    <property type="match status" value="1"/>
</dbReference>
<dbReference type="GeneID" id="63691959"/>
<dbReference type="EMBL" id="JH795864">
    <property type="protein sequence ID" value="EJU01383.1"/>
    <property type="molecule type" value="Genomic_DNA"/>
</dbReference>
<keyword evidence="3" id="KW-0560">Oxidoreductase</keyword>
<keyword evidence="2" id="KW-0521">NADP</keyword>
<protein>
    <submittedName>
        <fullName evidence="5">NADP-binding protein</fullName>
    </submittedName>
</protein>
<feature type="domain" description="NmrA-like" evidence="4">
    <location>
        <begin position="4"/>
        <end position="292"/>
    </location>
</feature>
<accession>M5GBK2</accession>
<gene>
    <name evidence="5" type="ORF">DACRYDRAFT_89158</name>
</gene>
<dbReference type="STRING" id="1858805.M5GBK2"/>